<organism evidence="7 8">
    <name type="scientific">Mordavella massiliensis</name>
    <dbReference type="NCBI Taxonomy" id="1871024"/>
    <lineage>
        <taxon>Bacteria</taxon>
        <taxon>Bacillati</taxon>
        <taxon>Bacillota</taxon>
        <taxon>Clostridia</taxon>
        <taxon>Eubacteriales</taxon>
        <taxon>Clostridiaceae</taxon>
        <taxon>Mordavella</taxon>
    </lineage>
</organism>
<feature type="transmembrane region" description="Helical" evidence="4">
    <location>
        <begin position="982"/>
        <end position="1002"/>
    </location>
</feature>
<feature type="domain" description="SpaA-like prealbumin fold" evidence="5">
    <location>
        <begin position="878"/>
        <end position="966"/>
    </location>
</feature>
<feature type="domain" description="SpaA-like prealbumin fold" evidence="5">
    <location>
        <begin position="781"/>
        <end position="861"/>
    </location>
</feature>
<evidence type="ECO:0000256" key="2">
    <source>
        <dbReference type="ARBA" id="ARBA00022525"/>
    </source>
</evidence>
<feature type="domain" description="SpaA-like prealbumin fold" evidence="5">
    <location>
        <begin position="472"/>
        <end position="542"/>
    </location>
</feature>
<sequence length="1007" mass="111282">MLAVFFCVAALRIQAADPAGKDDAVHMFGKDSVTTGTDRIGVAEGGIVPRSAVGSMCTISYGASHSYGSWFTREFYVAAETGNYTGYCVQPLSPPPSGSYQVSKLDNDLIKALLMMAPGYPYFDSYGRIIYDEARNNTYAYAHAALSYAYEGSLTGLSESMQAGIKNMIMFANAAVEGSWAPEVHANLDRYEVYIAYNDQQDIVWLEEQQEGDVWLQKVSAQTEVTDGNNCYSLEGAVYGVYTDPECGDQIGELVTGEDGSTGTLSVKAGTYYVKEKTASRGYALDGTVYTVNALSGQTAQVTAREVPQTDRTGVLLKKYDGELEAGENGNRPQGAASLAGAEFTFRFYAGDYDSLDKLEGVRPARSWVFRSDEKGIVSTEDAYFVSGDPVWRNQEGAFVLPLGTLTIEETKAPEGYNLSGEVQLCRITGEGEAEYVETYAAPDFPEDIIRGDLEIIKVYQNEDEKEDVLDGICGVEFTITSRTTGEEVLKIVTDREGKATTKSKEQPRGALVYDTYIVSETKTPEGYNPIEPFEVTIAEEQVTLGGIYRQDTLLTSPIQVLKVDASTGKVIPVAGARFQLLDADKQVVTMTAHYPENQEYETFTTNEEGRFTFPEKLQYGTYYLREVKAPEGYLLNGEDLPFTVEEDRDWSSPLVVRFADENAMGRFSLAKYEEGGEELLAGAVFEIRAAEDITTPDGTVRLRKGELADTLTTGQEPVLSKELFLGTYAVTEVKQVPGFALAEEPVEVELAYRDQETPLVTQDLTVYNEPTRLRILKYEKGTQDEKPLAGVTFRVWLKQDEKDPDPTYTMEEVYETDEDGCIEIPYLLPGSTYCVQEEDTLQGYIRDETVHEIQVDEKGHIDGEAVAVLKCVNDYTKLRIVKLDAGDHSLLAGAKLRLERKTEDGGTELIERWISDEKEKRFDRLAPGEYILTEEAPPDGYETAQPVSFTLRETGEEQKIEMEDKPEVRIPKTGDLSAPSVPALTAVLSAAVVCLAAAGRIRKKRK</sequence>
<dbReference type="Proteomes" id="UP000705508">
    <property type="component" value="Unassembled WGS sequence"/>
</dbReference>
<dbReference type="Pfam" id="PF20610">
    <property type="entry name" value="TED_2"/>
    <property type="match status" value="1"/>
</dbReference>
<dbReference type="InterPro" id="IPR041033">
    <property type="entry name" value="SpaA_PFL_dom_1"/>
</dbReference>
<name>A0A939BHW1_9CLOT</name>
<gene>
    <name evidence="7" type="ORF">H6A20_11115</name>
</gene>
<evidence type="ECO:0000259" key="6">
    <source>
        <dbReference type="Pfam" id="PF20610"/>
    </source>
</evidence>
<dbReference type="PANTHER" id="PTHR36108:SF13">
    <property type="entry name" value="COLOSSIN-B-RELATED"/>
    <property type="match status" value="1"/>
</dbReference>
<reference evidence="7" key="2">
    <citation type="journal article" date="2021" name="Sci. Rep.">
        <title>The distribution of antibiotic resistance genes in chicken gut microbiota commensals.</title>
        <authorList>
            <person name="Juricova H."/>
            <person name="Matiasovicova J."/>
            <person name="Kubasova T."/>
            <person name="Cejkova D."/>
            <person name="Rychlik I."/>
        </authorList>
    </citation>
    <scope>NUCLEOTIDE SEQUENCE</scope>
    <source>
        <strain evidence="7">An582</strain>
    </source>
</reference>
<feature type="domain" description="SpaA-like prealbumin fold" evidence="5">
    <location>
        <begin position="226"/>
        <end position="305"/>
    </location>
</feature>
<evidence type="ECO:0000313" key="7">
    <source>
        <dbReference type="EMBL" id="MBM6949196.1"/>
    </source>
</evidence>
<evidence type="ECO:0000313" key="8">
    <source>
        <dbReference type="Proteomes" id="UP000705508"/>
    </source>
</evidence>
<dbReference type="InterPro" id="IPR046751">
    <property type="entry name" value="TED_2"/>
</dbReference>
<keyword evidence="4" id="KW-0812">Transmembrane</keyword>
<keyword evidence="2" id="KW-0964">Secreted</keyword>
<dbReference type="AlphaFoldDB" id="A0A939BHW1"/>
<feature type="domain" description="Thioester" evidence="6">
    <location>
        <begin position="59"/>
        <end position="169"/>
    </location>
</feature>
<evidence type="ECO:0000256" key="1">
    <source>
        <dbReference type="ARBA" id="ARBA00007257"/>
    </source>
</evidence>
<dbReference type="EMBL" id="JACJKS010000019">
    <property type="protein sequence ID" value="MBM6949196.1"/>
    <property type="molecule type" value="Genomic_DNA"/>
</dbReference>
<keyword evidence="4" id="KW-0472">Membrane</keyword>
<feature type="domain" description="SpaA-like prealbumin fold" evidence="5">
    <location>
        <begin position="559"/>
        <end position="649"/>
    </location>
</feature>
<keyword evidence="4" id="KW-1133">Transmembrane helix</keyword>
<dbReference type="InterPro" id="IPR013783">
    <property type="entry name" value="Ig-like_fold"/>
</dbReference>
<dbReference type="PANTHER" id="PTHR36108">
    <property type="entry name" value="COLOSSIN-B-RELATED"/>
    <property type="match status" value="1"/>
</dbReference>
<evidence type="ECO:0000256" key="4">
    <source>
        <dbReference type="SAM" id="Phobius"/>
    </source>
</evidence>
<evidence type="ECO:0008006" key="9">
    <source>
        <dbReference type="Google" id="ProtNLM"/>
    </source>
</evidence>
<dbReference type="Gene3D" id="2.60.40.10">
    <property type="entry name" value="Immunoglobulins"/>
    <property type="match status" value="7"/>
</dbReference>
<dbReference type="Pfam" id="PF17802">
    <property type="entry name" value="SpaA"/>
    <property type="match status" value="6"/>
</dbReference>
<keyword evidence="3" id="KW-0732">Signal</keyword>
<accession>A0A939BHW1</accession>
<dbReference type="SUPFAM" id="SSF49478">
    <property type="entry name" value="Cna protein B-type domain"/>
    <property type="match status" value="1"/>
</dbReference>
<comment type="similarity">
    <text evidence="1">Belongs to the serine-aspartate repeat-containing protein (SDr) family.</text>
</comment>
<reference evidence="7" key="1">
    <citation type="submission" date="2020-08" db="EMBL/GenBank/DDBJ databases">
        <authorList>
            <person name="Cejkova D."/>
            <person name="Kubasova T."/>
            <person name="Jahodarova E."/>
            <person name="Rychlik I."/>
        </authorList>
    </citation>
    <scope>NUCLEOTIDE SEQUENCE</scope>
    <source>
        <strain evidence="7">An582</strain>
    </source>
</reference>
<comment type="caution">
    <text evidence="7">The sequence shown here is derived from an EMBL/GenBank/DDBJ whole genome shotgun (WGS) entry which is preliminary data.</text>
</comment>
<evidence type="ECO:0000256" key="3">
    <source>
        <dbReference type="ARBA" id="ARBA00022729"/>
    </source>
</evidence>
<protein>
    <recommendedName>
        <fullName evidence="9">Cna protein B-type domain protein</fullName>
    </recommendedName>
</protein>
<feature type="domain" description="SpaA-like prealbumin fold" evidence="5">
    <location>
        <begin position="667"/>
        <end position="752"/>
    </location>
</feature>
<proteinExistence type="inferred from homology"/>
<evidence type="ECO:0000259" key="5">
    <source>
        <dbReference type="Pfam" id="PF17802"/>
    </source>
</evidence>